<accession>A0A0N4W2W0</accession>
<reference evidence="3" key="1">
    <citation type="submission" date="2017-02" db="UniProtKB">
        <authorList>
            <consortium name="WormBaseParasite"/>
        </authorList>
    </citation>
    <scope>IDENTIFICATION</scope>
</reference>
<evidence type="ECO:0000313" key="2">
    <source>
        <dbReference type="Proteomes" id="UP000268014"/>
    </source>
</evidence>
<protein>
    <submittedName>
        <fullName evidence="3">DUF4206 domain-containing protein</fullName>
    </submittedName>
</protein>
<dbReference type="EMBL" id="UZAF01016173">
    <property type="protein sequence ID" value="VDO22377.1"/>
    <property type="molecule type" value="Genomic_DNA"/>
</dbReference>
<dbReference type="AlphaFoldDB" id="A0A0N4W2W0"/>
<proteinExistence type="predicted"/>
<keyword evidence="2" id="KW-1185">Reference proteome</keyword>
<gene>
    <name evidence="1" type="ORF">HPLM_LOCUS4087</name>
</gene>
<dbReference type="WBParaSite" id="HPLM_0000409501-mRNA-1">
    <property type="protein sequence ID" value="HPLM_0000409501-mRNA-1"/>
    <property type="gene ID" value="HPLM_0000409501"/>
</dbReference>
<evidence type="ECO:0000313" key="1">
    <source>
        <dbReference type="EMBL" id="VDO22377.1"/>
    </source>
</evidence>
<dbReference type="OrthoDB" id="5782607at2759"/>
<dbReference type="Proteomes" id="UP000268014">
    <property type="component" value="Unassembled WGS sequence"/>
</dbReference>
<sequence>MDEVDVAIYIEPLVDAVKDVKDLLNMFTVSFNAKIDAIVDLLNRQFEMVNNKLDALLERTRPRSSCVFCTFEENKDNHPTGRCHRFVDPVSRAVQASNLRLCNRCLRALHPEDCGISCSFCNGTHNVLLCPAKASTSSASYKRRKL</sequence>
<name>A0A0N4W2W0_HAEPC</name>
<organism evidence="3">
    <name type="scientific">Haemonchus placei</name>
    <name type="common">Barber's pole worm</name>
    <dbReference type="NCBI Taxonomy" id="6290"/>
    <lineage>
        <taxon>Eukaryota</taxon>
        <taxon>Metazoa</taxon>
        <taxon>Ecdysozoa</taxon>
        <taxon>Nematoda</taxon>
        <taxon>Chromadorea</taxon>
        <taxon>Rhabditida</taxon>
        <taxon>Rhabditina</taxon>
        <taxon>Rhabditomorpha</taxon>
        <taxon>Strongyloidea</taxon>
        <taxon>Trichostrongylidae</taxon>
        <taxon>Haemonchus</taxon>
    </lineage>
</organism>
<evidence type="ECO:0000313" key="3">
    <source>
        <dbReference type="WBParaSite" id="HPLM_0000409501-mRNA-1"/>
    </source>
</evidence>
<reference evidence="1 2" key="2">
    <citation type="submission" date="2018-11" db="EMBL/GenBank/DDBJ databases">
        <authorList>
            <consortium name="Pathogen Informatics"/>
        </authorList>
    </citation>
    <scope>NUCLEOTIDE SEQUENCE [LARGE SCALE GENOMIC DNA]</scope>
    <source>
        <strain evidence="1 2">MHpl1</strain>
    </source>
</reference>
<dbReference type="OMA" id="HPEDCGI"/>